<protein>
    <submittedName>
        <fullName evidence="1">Uncharacterized protein</fullName>
    </submittedName>
</protein>
<reference evidence="1 2" key="1">
    <citation type="submission" date="2023-03" db="EMBL/GenBank/DDBJ databases">
        <title>WGS of Gossypium arboreum.</title>
        <authorList>
            <person name="Yu D."/>
        </authorList>
    </citation>
    <scope>NUCLEOTIDE SEQUENCE [LARGE SCALE GENOMIC DNA]</scope>
    <source>
        <tissue evidence="1">Leaf</tissue>
    </source>
</reference>
<name>A0ABR0NCZ3_GOSAR</name>
<gene>
    <name evidence="1" type="ORF">PVK06_033864</name>
</gene>
<accession>A0ABR0NCZ3</accession>
<evidence type="ECO:0000313" key="2">
    <source>
        <dbReference type="Proteomes" id="UP001358586"/>
    </source>
</evidence>
<dbReference type="Proteomes" id="UP001358586">
    <property type="component" value="Chromosome 10"/>
</dbReference>
<dbReference type="EMBL" id="JARKNE010000010">
    <property type="protein sequence ID" value="KAK5792745.1"/>
    <property type="molecule type" value="Genomic_DNA"/>
</dbReference>
<proteinExistence type="predicted"/>
<keyword evidence="2" id="KW-1185">Reference proteome</keyword>
<evidence type="ECO:0000313" key="1">
    <source>
        <dbReference type="EMBL" id="KAK5792745.1"/>
    </source>
</evidence>
<comment type="caution">
    <text evidence="1">The sequence shown here is derived from an EMBL/GenBank/DDBJ whole genome shotgun (WGS) entry which is preliminary data.</text>
</comment>
<organism evidence="1 2">
    <name type="scientific">Gossypium arboreum</name>
    <name type="common">Tree cotton</name>
    <name type="synonym">Gossypium nanking</name>
    <dbReference type="NCBI Taxonomy" id="29729"/>
    <lineage>
        <taxon>Eukaryota</taxon>
        <taxon>Viridiplantae</taxon>
        <taxon>Streptophyta</taxon>
        <taxon>Embryophyta</taxon>
        <taxon>Tracheophyta</taxon>
        <taxon>Spermatophyta</taxon>
        <taxon>Magnoliopsida</taxon>
        <taxon>eudicotyledons</taxon>
        <taxon>Gunneridae</taxon>
        <taxon>Pentapetalae</taxon>
        <taxon>rosids</taxon>
        <taxon>malvids</taxon>
        <taxon>Malvales</taxon>
        <taxon>Malvaceae</taxon>
        <taxon>Malvoideae</taxon>
        <taxon>Gossypium</taxon>
    </lineage>
</organism>
<sequence>MWEYKEESRGPHLECAEAANVAMTRWKCCGTKETLGFCLANPGSKFWAIGPILFWAVICLNPKVSESPSHRTPSMCVFDMHTAQGSALPATLHQNGHLRPR</sequence>